<evidence type="ECO:0000259" key="9">
    <source>
        <dbReference type="Pfam" id="PF00768"/>
    </source>
</evidence>
<dbReference type="SUPFAM" id="SSF56601">
    <property type="entry name" value="beta-lactamase/transpeptidase-like"/>
    <property type="match status" value="1"/>
</dbReference>
<evidence type="ECO:0000256" key="5">
    <source>
        <dbReference type="ARBA" id="ARBA00022984"/>
    </source>
</evidence>
<dbReference type="Pfam" id="PF00768">
    <property type="entry name" value="Peptidase_S11"/>
    <property type="match status" value="1"/>
</dbReference>
<feature type="signal peptide" evidence="8">
    <location>
        <begin position="1"/>
        <end position="20"/>
    </location>
</feature>
<comment type="similarity">
    <text evidence="1 7">Belongs to the peptidase S11 family.</text>
</comment>
<name>A0ABU4S138_9GAMM</name>
<evidence type="ECO:0000256" key="1">
    <source>
        <dbReference type="ARBA" id="ARBA00007164"/>
    </source>
</evidence>
<keyword evidence="4" id="KW-0133">Cell shape</keyword>
<accession>A0ABU4S138</accession>
<dbReference type="EC" id="3.4.21.-" evidence="10"/>
<evidence type="ECO:0000256" key="6">
    <source>
        <dbReference type="ARBA" id="ARBA00023316"/>
    </source>
</evidence>
<protein>
    <submittedName>
        <fullName evidence="10">D-alanyl-D-alanine endopeptidase</fullName>
        <ecNumber evidence="10">3.4.21.-</ecNumber>
    </submittedName>
</protein>
<evidence type="ECO:0000256" key="3">
    <source>
        <dbReference type="ARBA" id="ARBA00022801"/>
    </source>
</evidence>
<dbReference type="PANTHER" id="PTHR21581">
    <property type="entry name" value="D-ALANYL-D-ALANINE CARBOXYPEPTIDASE"/>
    <property type="match status" value="1"/>
</dbReference>
<organism evidence="10 11">
    <name type="scientific">Gilvimarinus gilvus</name>
    <dbReference type="NCBI Taxonomy" id="3058038"/>
    <lineage>
        <taxon>Bacteria</taxon>
        <taxon>Pseudomonadati</taxon>
        <taxon>Pseudomonadota</taxon>
        <taxon>Gammaproteobacteria</taxon>
        <taxon>Cellvibrionales</taxon>
        <taxon>Cellvibrionaceae</taxon>
        <taxon>Gilvimarinus</taxon>
    </lineage>
</organism>
<dbReference type="GO" id="GO:0016787">
    <property type="term" value="F:hydrolase activity"/>
    <property type="evidence" value="ECO:0007669"/>
    <property type="project" value="UniProtKB-KW"/>
</dbReference>
<dbReference type="Gene3D" id="3.40.710.10">
    <property type="entry name" value="DD-peptidase/beta-lactamase superfamily"/>
    <property type="match status" value="1"/>
</dbReference>
<proteinExistence type="inferred from homology"/>
<evidence type="ECO:0000256" key="4">
    <source>
        <dbReference type="ARBA" id="ARBA00022960"/>
    </source>
</evidence>
<dbReference type="Proteomes" id="UP001273505">
    <property type="component" value="Unassembled WGS sequence"/>
</dbReference>
<feature type="domain" description="Peptidase S11 D-alanyl-D-alanine carboxypeptidase A N-terminal" evidence="9">
    <location>
        <begin position="28"/>
        <end position="252"/>
    </location>
</feature>
<evidence type="ECO:0000256" key="7">
    <source>
        <dbReference type="RuleBase" id="RU004016"/>
    </source>
</evidence>
<keyword evidence="2 8" id="KW-0732">Signal</keyword>
<gene>
    <name evidence="10" type="primary">pbpG</name>
    <name evidence="10" type="ORF">SCD92_15915</name>
</gene>
<keyword evidence="11" id="KW-1185">Reference proteome</keyword>
<dbReference type="InterPro" id="IPR001967">
    <property type="entry name" value="Peptidase_S11_N"/>
</dbReference>
<evidence type="ECO:0000256" key="2">
    <source>
        <dbReference type="ARBA" id="ARBA00022729"/>
    </source>
</evidence>
<evidence type="ECO:0000313" key="10">
    <source>
        <dbReference type="EMBL" id="MDX6850861.1"/>
    </source>
</evidence>
<dbReference type="RefSeq" id="WP_302721018.1">
    <property type="nucleotide sequence ID" value="NZ_JAULRU010000220.1"/>
</dbReference>
<dbReference type="PRINTS" id="PR00725">
    <property type="entry name" value="DADACBPTASE1"/>
</dbReference>
<dbReference type="NCBIfam" id="NF008668">
    <property type="entry name" value="PRK11669.1"/>
    <property type="match status" value="1"/>
</dbReference>
<keyword evidence="5" id="KW-0573">Peptidoglycan synthesis</keyword>
<dbReference type="InterPro" id="IPR018044">
    <property type="entry name" value="Peptidase_S11"/>
</dbReference>
<dbReference type="EMBL" id="JAXAFO010000033">
    <property type="protein sequence ID" value="MDX6850861.1"/>
    <property type="molecule type" value="Genomic_DNA"/>
</dbReference>
<keyword evidence="6" id="KW-0961">Cell wall biogenesis/degradation</keyword>
<evidence type="ECO:0000256" key="8">
    <source>
        <dbReference type="SAM" id="SignalP"/>
    </source>
</evidence>
<feature type="chain" id="PRO_5045253868" evidence="8">
    <location>
        <begin position="21"/>
        <end position="300"/>
    </location>
</feature>
<dbReference type="PANTHER" id="PTHR21581:SF26">
    <property type="entry name" value="D-ALANYL-D-ALANINE ENDOPEPTIDASE"/>
    <property type="match status" value="1"/>
</dbReference>
<keyword evidence="3 10" id="KW-0378">Hydrolase</keyword>
<evidence type="ECO:0000313" key="11">
    <source>
        <dbReference type="Proteomes" id="UP001273505"/>
    </source>
</evidence>
<sequence length="300" mass="32926">MRNLLIFLLAGWVFCFNAHAEPPNPDNLQLASVSAKVASVNDGSALYEKRADWVVPIASVTKLMTAMVVLDSGADLNERLEVTKRHFPAAANAYSRIRPGSRAKRKDLLHIAVMSSENYAAYLLAWHHPQGYDAFIQAMNDKAQALGMENTQFVDSSGLSIENVSSADDLVTMLTAAYGYEEIRNASTSAKHDVWFTHPGYSLYYANTNPLVRSSRWDVLLSKTGYLSEAGRCLVMVANVQNKPTAFVFLDSFGKRTPLGDAGRTRRWLSGTASGRIAGAAAQYEKDKAQKLSVVQIAQD</sequence>
<dbReference type="InterPro" id="IPR012338">
    <property type="entry name" value="Beta-lactam/transpept-like"/>
</dbReference>
<reference evidence="10 11" key="1">
    <citation type="submission" date="2023-11" db="EMBL/GenBank/DDBJ databases">
        <title>Gilvimarinus fulvus sp. nov., isolated from the surface of Kelp.</title>
        <authorList>
            <person name="Sun Y.Y."/>
            <person name="Gong Y."/>
            <person name="Du Z.J."/>
        </authorList>
    </citation>
    <scope>NUCLEOTIDE SEQUENCE [LARGE SCALE GENOMIC DNA]</scope>
    <source>
        <strain evidence="10 11">SDUM040013</strain>
    </source>
</reference>
<comment type="caution">
    <text evidence="10">The sequence shown here is derived from an EMBL/GenBank/DDBJ whole genome shotgun (WGS) entry which is preliminary data.</text>
</comment>